<name>A0A8J3EYH5_9ACTN</name>
<organism evidence="1 2">
    <name type="scientific">Egicoccus halophilus</name>
    <dbReference type="NCBI Taxonomy" id="1670830"/>
    <lineage>
        <taxon>Bacteria</taxon>
        <taxon>Bacillati</taxon>
        <taxon>Actinomycetota</taxon>
        <taxon>Nitriliruptoria</taxon>
        <taxon>Egicoccales</taxon>
        <taxon>Egicoccaceae</taxon>
        <taxon>Egicoccus</taxon>
    </lineage>
</organism>
<sequence>MFTDLIPRFFVKSGTGGRAEQADRIRDVYEPFAVLAGLPPANLPARPTPRQLVSTVVSEERGRLRAELTATDAATVVSLGREAQAALRQIVDGADGVPARGLRLEGYGQPGTLRVGEYRARWYALTHPGNRSAEWRRVHSDWEHAVRPVG</sequence>
<comment type="caution">
    <text evidence="1">The sequence shown here is derived from an EMBL/GenBank/DDBJ whole genome shotgun (WGS) entry which is preliminary data.</text>
</comment>
<evidence type="ECO:0000313" key="2">
    <source>
        <dbReference type="Proteomes" id="UP000650511"/>
    </source>
</evidence>
<dbReference type="AlphaFoldDB" id="A0A8J3EYH5"/>
<protein>
    <submittedName>
        <fullName evidence="1">Uncharacterized protein</fullName>
    </submittedName>
</protein>
<evidence type="ECO:0000313" key="1">
    <source>
        <dbReference type="EMBL" id="GGI07906.1"/>
    </source>
</evidence>
<reference evidence="1" key="1">
    <citation type="journal article" date="2014" name="Int. J. Syst. Evol. Microbiol.">
        <title>Complete genome sequence of Corynebacterium casei LMG S-19264T (=DSM 44701T), isolated from a smear-ripened cheese.</title>
        <authorList>
            <consortium name="US DOE Joint Genome Institute (JGI-PGF)"/>
            <person name="Walter F."/>
            <person name="Albersmeier A."/>
            <person name="Kalinowski J."/>
            <person name="Ruckert C."/>
        </authorList>
    </citation>
    <scope>NUCLEOTIDE SEQUENCE</scope>
    <source>
        <strain evidence="1">CGMCC 1.14988</strain>
    </source>
</reference>
<dbReference type="Proteomes" id="UP000650511">
    <property type="component" value="Unassembled WGS sequence"/>
</dbReference>
<keyword evidence="2" id="KW-1185">Reference proteome</keyword>
<dbReference type="EMBL" id="BMHA01000010">
    <property type="protein sequence ID" value="GGI07906.1"/>
    <property type="molecule type" value="Genomic_DNA"/>
</dbReference>
<proteinExistence type="predicted"/>
<reference evidence="1" key="2">
    <citation type="submission" date="2020-09" db="EMBL/GenBank/DDBJ databases">
        <authorList>
            <person name="Sun Q."/>
            <person name="Zhou Y."/>
        </authorList>
    </citation>
    <scope>NUCLEOTIDE SEQUENCE</scope>
    <source>
        <strain evidence="1">CGMCC 1.14988</strain>
    </source>
</reference>
<gene>
    <name evidence="1" type="ORF">GCM10011354_26420</name>
</gene>
<accession>A0A8J3EYH5</accession>